<dbReference type="STRING" id="115783.SAMN02745119_00616"/>
<dbReference type="Proteomes" id="UP000190102">
    <property type="component" value="Unassembled WGS sequence"/>
</dbReference>
<dbReference type="OrthoDB" id="5395894at2"/>
<protein>
    <submittedName>
        <fullName evidence="2">Uncharacterized protein</fullName>
    </submittedName>
</protein>
<evidence type="ECO:0000256" key="1">
    <source>
        <dbReference type="SAM" id="MobiDB-lite"/>
    </source>
</evidence>
<dbReference type="AlphaFoldDB" id="A0A1T4KMU1"/>
<keyword evidence="3" id="KW-1185">Reference proteome</keyword>
<evidence type="ECO:0000313" key="2">
    <source>
        <dbReference type="EMBL" id="SJZ43752.1"/>
    </source>
</evidence>
<evidence type="ECO:0000313" key="3">
    <source>
        <dbReference type="Proteomes" id="UP000190102"/>
    </source>
</evidence>
<gene>
    <name evidence="2" type="ORF">SAMN02745119_00616</name>
</gene>
<proteinExistence type="predicted"/>
<organism evidence="2 3">
    <name type="scientific">Trichlorobacter thiogenes</name>
    <dbReference type="NCBI Taxonomy" id="115783"/>
    <lineage>
        <taxon>Bacteria</taxon>
        <taxon>Pseudomonadati</taxon>
        <taxon>Thermodesulfobacteriota</taxon>
        <taxon>Desulfuromonadia</taxon>
        <taxon>Geobacterales</taxon>
        <taxon>Geobacteraceae</taxon>
        <taxon>Trichlorobacter</taxon>
    </lineage>
</organism>
<sequence length="156" mass="16918">MNSLITQSLCMAGILALCAGCSHESWTNVEETTRLPSVAAPILAPVNWVAKAGRAVTSKSSESSDTDRGKQFVLSRKVMDDFSSNGKFMEELLAVQSRFRDHDWGAVSPEQLEANSSSNRGKGSVGRYPTGSNGAVIIITDEGSEFKVRYEDEPEQ</sequence>
<feature type="region of interest" description="Disordered" evidence="1">
    <location>
        <begin position="109"/>
        <end position="134"/>
    </location>
</feature>
<dbReference type="RefSeq" id="WP_078788897.1">
    <property type="nucleotide sequence ID" value="NZ_FUWR01000001.1"/>
</dbReference>
<dbReference type="EMBL" id="FUWR01000001">
    <property type="protein sequence ID" value="SJZ43752.1"/>
    <property type="molecule type" value="Genomic_DNA"/>
</dbReference>
<accession>A0A1T4KMU1</accession>
<reference evidence="3" key="1">
    <citation type="submission" date="2017-02" db="EMBL/GenBank/DDBJ databases">
        <authorList>
            <person name="Varghese N."/>
            <person name="Submissions S."/>
        </authorList>
    </citation>
    <scope>NUCLEOTIDE SEQUENCE [LARGE SCALE GENOMIC DNA]</scope>
    <source>
        <strain evidence="3">ATCC BAA-34</strain>
    </source>
</reference>
<name>A0A1T4KMU1_9BACT</name>